<dbReference type="SUPFAM" id="SSF55874">
    <property type="entry name" value="ATPase domain of HSP90 chaperone/DNA topoisomerase II/histidine kinase"/>
    <property type="match status" value="1"/>
</dbReference>
<dbReference type="CDD" id="cd16936">
    <property type="entry name" value="HATPase_RsbW-like"/>
    <property type="match status" value="1"/>
</dbReference>
<dbReference type="Proteomes" id="UP001187346">
    <property type="component" value="Unassembled WGS sequence"/>
</dbReference>
<dbReference type="PANTHER" id="PTHR35526">
    <property type="entry name" value="ANTI-SIGMA-F FACTOR RSBW-RELATED"/>
    <property type="match status" value="1"/>
</dbReference>
<evidence type="ECO:0000259" key="2">
    <source>
        <dbReference type="Pfam" id="PF13581"/>
    </source>
</evidence>
<dbReference type="Pfam" id="PF13581">
    <property type="entry name" value="HATPase_c_2"/>
    <property type="match status" value="1"/>
</dbReference>
<evidence type="ECO:0000313" key="4">
    <source>
        <dbReference type="Proteomes" id="UP001187346"/>
    </source>
</evidence>
<comment type="caution">
    <text evidence="3">The sequence shown here is derived from an EMBL/GenBank/DDBJ whole genome shotgun (WGS) entry which is preliminary data.</text>
</comment>
<evidence type="ECO:0000256" key="1">
    <source>
        <dbReference type="ARBA" id="ARBA00022527"/>
    </source>
</evidence>
<keyword evidence="3" id="KW-0547">Nucleotide-binding</keyword>
<feature type="domain" description="Histidine kinase/HSP90-like ATPase" evidence="2">
    <location>
        <begin position="26"/>
        <end position="116"/>
    </location>
</feature>
<keyword evidence="3" id="KW-0067">ATP-binding</keyword>
<reference evidence="3 4" key="1">
    <citation type="submission" date="2023-10" db="EMBL/GenBank/DDBJ databases">
        <title>Characterization of rhizosphere-enriched actinobacteria from wheat plants lab-grown on chernevaya soil.</title>
        <authorList>
            <person name="Tikhonova E.N."/>
            <person name="Konopkin A."/>
            <person name="Kravchenko I.K."/>
        </authorList>
    </citation>
    <scope>NUCLEOTIDE SEQUENCE [LARGE SCALE GENOMIC DNA]</scope>
    <source>
        <strain evidence="3 4">RR29</strain>
    </source>
</reference>
<evidence type="ECO:0000313" key="3">
    <source>
        <dbReference type="EMBL" id="MDV7219212.1"/>
    </source>
</evidence>
<dbReference type="InterPro" id="IPR003594">
    <property type="entry name" value="HATPase_dom"/>
</dbReference>
<dbReference type="EMBL" id="JAWMAJ010000087">
    <property type="protein sequence ID" value="MDV7219212.1"/>
    <property type="molecule type" value="Genomic_DNA"/>
</dbReference>
<accession>A0ABU4FF36</accession>
<gene>
    <name evidence="3" type="ORF">R5A26_25065</name>
</gene>
<dbReference type="InterPro" id="IPR050267">
    <property type="entry name" value="Anti-sigma-factor_SerPK"/>
</dbReference>
<dbReference type="Gene3D" id="3.30.565.10">
    <property type="entry name" value="Histidine kinase-like ATPase, C-terminal domain"/>
    <property type="match status" value="1"/>
</dbReference>
<dbReference type="InterPro" id="IPR036890">
    <property type="entry name" value="HATPase_C_sf"/>
</dbReference>
<name>A0ABU4FF36_9ACTN</name>
<dbReference type="GO" id="GO:0005524">
    <property type="term" value="F:ATP binding"/>
    <property type="evidence" value="ECO:0007669"/>
    <property type="project" value="UniProtKB-KW"/>
</dbReference>
<keyword evidence="1" id="KW-0723">Serine/threonine-protein kinase</keyword>
<protein>
    <submittedName>
        <fullName evidence="3">ATP-binding protein</fullName>
    </submittedName>
</protein>
<keyword evidence="4" id="KW-1185">Reference proteome</keyword>
<dbReference type="RefSeq" id="WP_317773232.1">
    <property type="nucleotide sequence ID" value="NZ_JAWMAJ010000087.1"/>
</dbReference>
<sequence>MDERRLEPPSEWRYILRVPHDPLAPAIARDTVRSVLTRHALPELADTAVLLTSELLTNAWCHAPGPASLSLKWADKRLRASVWDGGFLPPSPTGCPEPYAEGGRGLALVELCADAWGSFVVGPAQGKVVWFELMWGAPGCVAA</sequence>
<organism evidence="3 4">
    <name type="scientific">Streptomyces prunicolor</name>
    <dbReference type="NCBI Taxonomy" id="67348"/>
    <lineage>
        <taxon>Bacteria</taxon>
        <taxon>Bacillati</taxon>
        <taxon>Actinomycetota</taxon>
        <taxon>Actinomycetes</taxon>
        <taxon>Kitasatosporales</taxon>
        <taxon>Streptomycetaceae</taxon>
        <taxon>Streptomyces</taxon>
    </lineage>
</organism>
<dbReference type="PANTHER" id="PTHR35526:SF3">
    <property type="entry name" value="ANTI-SIGMA-F FACTOR RSBW"/>
    <property type="match status" value="1"/>
</dbReference>
<proteinExistence type="predicted"/>
<keyword evidence="1" id="KW-0418">Kinase</keyword>
<keyword evidence="1" id="KW-0808">Transferase</keyword>